<evidence type="ECO:0000313" key="2">
    <source>
        <dbReference type="Proteomes" id="UP000283314"/>
    </source>
</evidence>
<evidence type="ECO:0000313" key="1">
    <source>
        <dbReference type="EMBL" id="RHL48258.1"/>
    </source>
</evidence>
<dbReference type="EMBL" id="QROT01000001">
    <property type="protein sequence ID" value="RHL48258.1"/>
    <property type="molecule type" value="Genomic_DNA"/>
</dbReference>
<dbReference type="InterPro" id="IPR053842">
    <property type="entry name" value="NikA-like"/>
</dbReference>
<proteinExistence type="predicted"/>
<sequence length="102" mass="12061">MKNFRITEEENQKFHQLAEEHQMKESVYFRFLISQKPKDYPEIVQLLKQLINEVNYIGHNINQIVKSIHSGYLGINDEKVLIAYMKKLNEEVKKAAEIIGNQ</sequence>
<dbReference type="Proteomes" id="UP000283314">
    <property type="component" value="Unassembled WGS sequence"/>
</dbReference>
<dbReference type="AlphaFoldDB" id="A0A415LI93"/>
<organism evidence="1 2">
    <name type="scientific">Eubacterium ventriosum</name>
    <dbReference type="NCBI Taxonomy" id="39496"/>
    <lineage>
        <taxon>Bacteria</taxon>
        <taxon>Bacillati</taxon>
        <taxon>Bacillota</taxon>
        <taxon>Clostridia</taxon>
        <taxon>Eubacteriales</taxon>
        <taxon>Eubacteriaceae</taxon>
        <taxon>Eubacterium</taxon>
    </lineage>
</organism>
<dbReference type="Pfam" id="PF21983">
    <property type="entry name" value="NikA-like"/>
    <property type="match status" value="1"/>
</dbReference>
<name>A0A415LI93_9FIRM</name>
<gene>
    <name evidence="1" type="ORF">DW018_00305</name>
</gene>
<accession>A0A415LI93</accession>
<protein>
    <submittedName>
        <fullName evidence="1">Plasmid mobilization relaxosome protein MobC</fullName>
    </submittedName>
</protein>
<reference evidence="1 2" key="1">
    <citation type="submission" date="2018-08" db="EMBL/GenBank/DDBJ databases">
        <title>A genome reference for cultivated species of the human gut microbiota.</title>
        <authorList>
            <person name="Zou Y."/>
            <person name="Xue W."/>
            <person name="Luo G."/>
        </authorList>
    </citation>
    <scope>NUCLEOTIDE SEQUENCE [LARGE SCALE GENOMIC DNA]</scope>
    <source>
        <strain evidence="1 2">AF37-4</strain>
    </source>
</reference>
<comment type="caution">
    <text evidence="1">The sequence shown here is derived from an EMBL/GenBank/DDBJ whole genome shotgun (WGS) entry which is preliminary data.</text>
</comment>